<gene>
    <name evidence="1" type="ORF">AA15669_1409</name>
</gene>
<organism evidence="1 2">
    <name type="scientific">Saccharibacter floricola DSM 15669</name>
    <dbReference type="NCBI Taxonomy" id="1123227"/>
    <lineage>
        <taxon>Bacteria</taxon>
        <taxon>Pseudomonadati</taxon>
        <taxon>Pseudomonadota</taxon>
        <taxon>Alphaproteobacteria</taxon>
        <taxon>Acetobacterales</taxon>
        <taxon>Acetobacteraceae</taxon>
        <taxon>Saccharibacter</taxon>
    </lineage>
</organism>
<comment type="caution">
    <text evidence="1">The sequence shown here is derived from an EMBL/GenBank/DDBJ whole genome shotgun (WGS) entry which is preliminary data.</text>
</comment>
<dbReference type="RefSeq" id="WP_018981053.1">
    <property type="nucleotide sequence ID" value="NZ_BAQD01000033.1"/>
</dbReference>
<reference evidence="1" key="1">
    <citation type="submission" date="2013-04" db="EMBL/GenBank/DDBJ databases">
        <title>The genome sequencing project of 58 acetic acid bacteria.</title>
        <authorList>
            <person name="Okamoto-Kainuma A."/>
            <person name="Ishikawa M."/>
            <person name="Umino S."/>
            <person name="Koizumi Y."/>
            <person name="Shiwa Y."/>
            <person name="Yoshikawa H."/>
            <person name="Matsutani M."/>
            <person name="Matsushita K."/>
        </authorList>
    </citation>
    <scope>NUCLEOTIDE SEQUENCE</scope>
    <source>
        <strain evidence="1">DSM 15669</strain>
    </source>
</reference>
<evidence type="ECO:0000313" key="2">
    <source>
        <dbReference type="Proteomes" id="UP001062901"/>
    </source>
</evidence>
<dbReference type="EMBL" id="BAQD01000033">
    <property type="protein sequence ID" value="GBQ07506.1"/>
    <property type="molecule type" value="Genomic_DNA"/>
</dbReference>
<protein>
    <submittedName>
        <fullName evidence="1">Uncharacterized protein</fullName>
    </submittedName>
</protein>
<accession>A0ABQ0NZW7</accession>
<evidence type="ECO:0000313" key="1">
    <source>
        <dbReference type="EMBL" id="GBQ07506.1"/>
    </source>
</evidence>
<keyword evidence="2" id="KW-1185">Reference proteome</keyword>
<dbReference type="Proteomes" id="UP001062901">
    <property type="component" value="Unassembled WGS sequence"/>
</dbReference>
<sequence length="81" mass="8577">MLNAAENHSSFSAPVEAQDTSIGAALNELYDIQATLDSLSQGDEPVRAVAVAYLAKRLEYVHDGLEMGIPRSMRSVQGGAA</sequence>
<name>A0ABQ0NZW7_9PROT</name>
<proteinExistence type="predicted"/>